<dbReference type="EMBL" id="BAAARW010000027">
    <property type="protein sequence ID" value="GAA2444392.1"/>
    <property type="molecule type" value="Genomic_DNA"/>
</dbReference>
<name>A0ABN3K2D8_9ACTN</name>
<sequence>MLEIDDLMGVVFSGLSALVIEDVEDWSAPGWAEALIPGRVRGYGTPEEVLR</sequence>
<evidence type="ECO:0000313" key="2">
    <source>
        <dbReference type="Proteomes" id="UP001501231"/>
    </source>
</evidence>
<comment type="caution">
    <text evidence="1">The sequence shown here is derived from an EMBL/GenBank/DDBJ whole genome shotgun (WGS) entry which is preliminary data.</text>
</comment>
<proteinExistence type="predicted"/>
<evidence type="ECO:0000313" key="1">
    <source>
        <dbReference type="EMBL" id="GAA2444392.1"/>
    </source>
</evidence>
<reference evidence="1 2" key="1">
    <citation type="journal article" date="2019" name="Int. J. Syst. Evol. Microbiol.">
        <title>The Global Catalogue of Microorganisms (GCM) 10K type strain sequencing project: providing services to taxonomists for standard genome sequencing and annotation.</title>
        <authorList>
            <consortium name="The Broad Institute Genomics Platform"/>
            <consortium name="The Broad Institute Genome Sequencing Center for Infectious Disease"/>
            <person name="Wu L."/>
            <person name="Ma J."/>
        </authorList>
    </citation>
    <scope>NUCLEOTIDE SEQUENCE [LARGE SCALE GENOMIC DNA]</scope>
    <source>
        <strain evidence="1 2">JCM 3325</strain>
    </source>
</reference>
<protein>
    <submittedName>
        <fullName evidence="1">Uncharacterized protein</fullName>
    </submittedName>
</protein>
<dbReference type="RefSeq" id="WP_344595062.1">
    <property type="nucleotide sequence ID" value="NZ_BAAARW010000027.1"/>
</dbReference>
<keyword evidence="2" id="KW-1185">Reference proteome</keyword>
<dbReference type="Proteomes" id="UP001501231">
    <property type="component" value="Unassembled WGS sequence"/>
</dbReference>
<gene>
    <name evidence="1" type="ORF">GCM10010191_71390</name>
</gene>
<accession>A0ABN3K2D8</accession>
<organism evidence="1 2">
    <name type="scientific">Actinomadura vinacea</name>
    <dbReference type="NCBI Taxonomy" id="115336"/>
    <lineage>
        <taxon>Bacteria</taxon>
        <taxon>Bacillati</taxon>
        <taxon>Actinomycetota</taxon>
        <taxon>Actinomycetes</taxon>
        <taxon>Streptosporangiales</taxon>
        <taxon>Thermomonosporaceae</taxon>
        <taxon>Actinomadura</taxon>
    </lineage>
</organism>